<sequence>MSPGSRMVPPADYRLLMPEGWFRLDIDPERRERSVDALVNRRFEGTDNAPHIKRQLRQDLLAQAAAAFHEGGVELYLSLQQAGPLTIPASLLITFLPASSSAGAPGLEDIATSLASDRQGEAEVVQLAAGAAVRVRRATGGPDQGPPAGLPGKAEESLPSVTLDYQVPVPATRAHLLMTFSTPLVQIADAMVELFDAVAGSLTWVDGEETDE</sequence>
<name>A0A369V733_9ACTN</name>
<accession>A0A369V733</accession>
<dbReference type="AlphaFoldDB" id="A0A369V733"/>
<dbReference type="Proteomes" id="UP000253742">
    <property type="component" value="Unassembled WGS sequence"/>
</dbReference>
<reference evidence="1 2" key="1">
    <citation type="submission" date="2018-07" db="EMBL/GenBank/DDBJ databases">
        <title>Genome guided investigation of antibiotics producing actinomycetales strain isolated from a Macau mangrove ecosystem.</title>
        <authorList>
            <person name="Hu D."/>
        </authorList>
    </citation>
    <scope>NUCLEOTIDE SEQUENCE [LARGE SCALE GENOMIC DNA]</scope>
    <source>
        <strain evidence="1 2">2297</strain>
    </source>
</reference>
<dbReference type="EMBL" id="QQBH01000018">
    <property type="protein sequence ID" value="RDD86379.1"/>
    <property type="molecule type" value="Genomic_DNA"/>
</dbReference>
<dbReference type="RefSeq" id="WP_114531144.1">
    <property type="nucleotide sequence ID" value="NZ_QQBH01000018.1"/>
</dbReference>
<gene>
    <name evidence="1" type="ORF">DVZ84_25300</name>
</gene>
<proteinExistence type="predicted"/>
<comment type="caution">
    <text evidence="1">The sequence shown here is derived from an EMBL/GenBank/DDBJ whole genome shotgun (WGS) entry which is preliminary data.</text>
</comment>
<evidence type="ECO:0000313" key="1">
    <source>
        <dbReference type="EMBL" id="RDD86379.1"/>
    </source>
</evidence>
<dbReference type="STRING" id="146923.Spa2297_18995"/>
<organism evidence="1 2">
    <name type="scientific">Streptomyces parvulus</name>
    <dbReference type="NCBI Taxonomy" id="146923"/>
    <lineage>
        <taxon>Bacteria</taxon>
        <taxon>Bacillati</taxon>
        <taxon>Actinomycetota</taxon>
        <taxon>Actinomycetes</taxon>
        <taxon>Kitasatosporales</taxon>
        <taxon>Streptomycetaceae</taxon>
        <taxon>Streptomyces</taxon>
    </lineage>
</organism>
<protein>
    <submittedName>
        <fullName evidence="1">Uncharacterized protein</fullName>
    </submittedName>
</protein>
<evidence type="ECO:0000313" key="2">
    <source>
        <dbReference type="Proteomes" id="UP000253742"/>
    </source>
</evidence>
<dbReference type="OrthoDB" id="4332270at2"/>